<evidence type="ECO:0000256" key="4">
    <source>
        <dbReference type="ARBA" id="ARBA00023136"/>
    </source>
</evidence>
<feature type="transmembrane region" description="Helical" evidence="6">
    <location>
        <begin position="43"/>
        <end position="62"/>
    </location>
</feature>
<dbReference type="GeneID" id="114864005"/>
<dbReference type="KEGG" id="bspl:114864005"/>
<dbReference type="Proteomes" id="UP000515150">
    <property type="component" value="Chromosome 10"/>
</dbReference>
<keyword evidence="3 6" id="KW-1133">Transmembrane helix</keyword>
<feature type="region of interest" description="Disordered" evidence="5">
    <location>
        <begin position="1"/>
        <end position="21"/>
    </location>
</feature>
<evidence type="ECO:0000256" key="6">
    <source>
        <dbReference type="SAM" id="Phobius"/>
    </source>
</evidence>
<feature type="transmembrane region" description="Helical" evidence="6">
    <location>
        <begin position="74"/>
        <end position="91"/>
    </location>
</feature>
<dbReference type="Pfam" id="PF04103">
    <property type="entry name" value="CD20"/>
    <property type="match status" value="1"/>
</dbReference>
<feature type="transmembrane region" description="Helical" evidence="6">
    <location>
        <begin position="149"/>
        <end position="174"/>
    </location>
</feature>
<feature type="compositionally biased region" description="Low complexity" evidence="5">
    <location>
        <begin position="1"/>
        <end position="14"/>
    </location>
</feature>
<evidence type="ECO:0000313" key="8">
    <source>
        <dbReference type="RefSeq" id="XP_055368341.1"/>
    </source>
</evidence>
<evidence type="ECO:0000256" key="3">
    <source>
        <dbReference type="ARBA" id="ARBA00022989"/>
    </source>
</evidence>
<reference evidence="8" key="1">
    <citation type="submission" date="2025-08" db="UniProtKB">
        <authorList>
            <consortium name="RefSeq"/>
        </authorList>
    </citation>
    <scope>IDENTIFICATION</scope>
</reference>
<protein>
    <submittedName>
        <fullName evidence="8">Uncharacterized protein LOC114864005</fullName>
    </submittedName>
</protein>
<dbReference type="AlphaFoldDB" id="A0A9W2Y307"/>
<dbReference type="RefSeq" id="XP_055368341.1">
    <property type="nucleotide sequence ID" value="XM_055512366.1"/>
</dbReference>
<accession>A0A9W2Y307</accession>
<dbReference type="InterPro" id="IPR007237">
    <property type="entry name" value="CD20-like"/>
</dbReference>
<proteinExistence type="predicted"/>
<evidence type="ECO:0000256" key="5">
    <source>
        <dbReference type="SAM" id="MobiDB-lite"/>
    </source>
</evidence>
<name>A0A9W2Y307_BETSP</name>
<keyword evidence="7" id="KW-1185">Reference proteome</keyword>
<keyword evidence="2 6" id="KW-0812">Transmembrane</keyword>
<organism evidence="7 8">
    <name type="scientific">Betta splendens</name>
    <name type="common">Siamese fighting fish</name>
    <dbReference type="NCBI Taxonomy" id="158456"/>
    <lineage>
        <taxon>Eukaryota</taxon>
        <taxon>Metazoa</taxon>
        <taxon>Chordata</taxon>
        <taxon>Craniata</taxon>
        <taxon>Vertebrata</taxon>
        <taxon>Euteleostomi</taxon>
        <taxon>Actinopterygii</taxon>
        <taxon>Neopterygii</taxon>
        <taxon>Teleostei</taxon>
        <taxon>Neoteleostei</taxon>
        <taxon>Acanthomorphata</taxon>
        <taxon>Anabantaria</taxon>
        <taxon>Anabantiformes</taxon>
        <taxon>Anabantoidei</taxon>
        <taxon>Osphronemidae</taxon>
        <taxon>Betta</taxon>
    </lineage>
</organism>
<feature type="transmembrane region" description="Helical" evidence="6">
    <location>
        <begin position="103"/>
        <end position="129"/>
    </location>
</feature>
<dbReference type="GO" id="GO:0016020">
    <property type="term" value="C:membrane"/>
    <property type="evidence" value="ECO:0007669"/>
    <property type="project" value="UniProtKB-SubCell"/>
</dbReference>
<evidence type="ECO:0000256" key="2">
    <source>
        <dbReference type="ARBA" id="ARBA00022692"/>
    </source>
</evidence>
<evidence type="ECO:0000313" key="7">
    <source>
        <dbReference type="Proteomes" id="UP000515150"/>
    </source>
</evidence>
<sequence length="201" mass="21995">MEGAEPAAGGATTGRRGDPGADDAVLMSSKPLHRFVQREPGSLGIVLVVCGCAEILMGFHLAAEPLVSSYKLYIPIWEGALFLISGNLSIYTERQPSKKMVTVTLSMYLVSFFGVLVSFSYRVICFSYLHHTSPWRQGEEWLFYQTNQLVAVESVLFVTSVCVGVILIFLSCVARLALRSTRTQVIVHCVPAAPQSETTTD</sequence>
<evidence type="ECO:0000256" key="1">
    <source>
        <dbReference type="ARBA" id="ARBA00004141"/>
    </source>
</evidence>
<keyword evidence="4 6" id="KW-0472">Membrane</keyword>
<dbReference type="OrthoDB" id="10071849at2759"/>
<comment type="subcellular location">
    <subcellularLocation>
        <location evidence="1">Membrane</location>
        <topology evidence="1">Multi-pass membrane protein</topology>
    </subcellularLocation>
</comment>
<gene>
    <name evidence="8" type="primary">LOC114864005</name>
</gene>